<gene>
    <name evidence="2" type="ORF">GCM10011385_38570</name>
</gene>
<keyword evidence="1" id="KW-0732">Signal</keyword>
<accession>A0A916S355</accession>
<evidence type="ECO:0000313" key="3">
    <source>
        <dbReference type="Proteomes" id="UP000636264"/>
    </source>
</evidence>
<reference evidence="2" key="1">
    <citation type="journal article" date="2014" name="Int. J. Syst. Evol. Microbiol.">
        <title>Complete genome sequence of Corynebacterium casei LMG S-19264T (=DSM 44701T), isolated from a smear-ripened cheese.</title>
        <authorList>
            <consortium name="US DOE Joint Genome Institute (JGI-PGF)"/>
            <person name="Walter F."/>
            <person name="Albersmeier A."/>
            <person name="Kalinowski J."/>
            <person name="Ruckert C."/>
        </authorList>
    </citation>
    <scope>NUCLEOTIDE SEQUENCE</scope>
    <source>
        <strain evidence="2">CGMCC 1.15320</strain>
    </source>
</reference>
<dbReference type="AlphaFoldDB" id="A0A916S355"/>
<sequence>MHTISYKRLSFLSTLCLLSFAPGAQAFEAEDVVQRFQDSLLSARYTLNYESLRQEDANIILSKTSVGSPYGFTAELGDFTLEQVTEDEHGNVRVGRIAVDNVKAEAGDLTVAISGYEERGIALPRDPNTDPFAGVWRSDALKIRRFHVALKGAEAFSFDNLDNELTISEGSLGVDRYTVERYTVNLPVALSAAQQNTIPSLPIETITGQLDLTFAMDVESGEAQSKLQLVMDGLGVIKTNETLSGYTRDYLNRIRKSAAQQPKTHEASGNYPMELLELFSELQLVESSSRFEDKGLTQLLLEYAAKSQGMSPEQMRATTKQSLALLTLDLEKKLGDANAAEAIEAFLENPRSIELRSRPKKPVPLLPQGSNYQEIARAVHAMGLTIIANQE</sequence>
<feature type="chain" id="PRO_5037225998" evidence="1">
    <location>
        <begin position="27"/>
        <end position="391"/>
    </location>
</feature>
<feature type="signal peptide" evidence="1">
    <location>
        <begin position="1"/>
        <end position="26"/>
    </location>
</feature>
<keyword evidence="3" id="KW-1185">Reference proteome</keyword>
<reference evidence="2" key="2">
    <citation type="submission" date="2020-09" db="EMBL/GenBank/DDBJ databases">
        <authorList>
            <person name="Sun Q."/>
            <person name="Zhou Y."/>
        </authorList>
    </citation>
    <scope>NUCLEOTIDE SEQUENCE</scope>
    <source>
        <strain evidence="2">CGMCC 1.15320</strain>
    </source>
</reference>
<evidence type="ECO:0000256" key="1">
    <source>
        <dbReference type="SAM" id="SignalP"/>
    </source>
</evidence>
<dbReference type="RefSeq" id="WP_188722749.1">
    <property type="nucleotide sequence ID" value="NZ_BMIF01000017.1"/>
</dbReference>
<comment type="caution">
    <text evidence="2">The sequence shown here is derived from an EMBL/GenBank/DDBJ whole genome shotgun (WGS) entry which is preliminary data.</text>
</comment>
<name>A0A916S355_9HYPH</name>
<organism evidence="2 3">
    <name type="scientific">Nitratireductor aestuarii</name>
    <dbReference type="NCBI Taxonomy" id="1735103"/>
    <lineage>
        <taxon>Bacteria</taxon>
        <taxon>Pseudomonadati</taxon>
        <taxon>Pseudomonadota</taxon>
        <taxon>Alphaproteobacteria</taxon>
        <taxon>Hyphomicrobiales</taxon>
        <taxon>Phyllobacteriaceae</taxon>
        <taxon>Nitratireductor</taxon>
    </lineage>
</organism>
<dbReference type="EMBL" id="BMIF01000017">
    <property type="protein sequence ID" value="GGA80572.1"/>
    <property type="molecule type" value="Genomic_DNA"/>
</dbReference>
<proteinExistence type="predicted"/>
<protein>
    <submittedName>
        <fullName evidence="2">Uncharacterized protein</fullName>
    </submittedName>
</protein>
<evidence type="ECO:0000313" key="2">
    <source>
        <dbReference type="EMBL" id="GGA80572.1"/>
    </source>
</evidence>
<dbReference type="Proteomes" id="UP000636264">
    <property type="component" value="Unassembled WGS sequence"/>
</dbReference>